<proteinExistence type="predicted"/>
<name>A0ABN9NF74_9MYCO</name>
<dbReference type="RefSeq" id="WP_308474338.1">
    <property type="nucleotide sequence ID" value="NZ_OY726394.1"/>
</dbReference>
<protein>
    <submittedName>
        <fullName evidence="1">Uncharacterized protein</fullName>
    </submittedName>
</protein>
<dbReference type="Proteomes" id="UP001190336">
    <property type="component" value="Chromosome"/>
</dbReference>
<dbReference type="EMBL" id="OY726394">
    <property type="protein sequence ID" value="CAJ1505377.1"/>
    <property type="molecule type" value="Genomic_DNA"/>
</dbReference>
<accession>A0ABN9NF74</accession>
<evidence type="ECO:0000313" key="1">
    <source>
        <dbReference type="EMBL" id="CAJ1505377.1"/>
    </source>
</evidence>
<evidence type="ECO:0000313" key="2">
    <source>
        <dbReference type="Proteomes" id="UP001190336"/>
    </source>
</evidence>
<sequence length="89" mass="9615">MVSALIAAPPVIVADSLRGRRATCAVVLIGCALWNLPQMPGQLFLIAAITATIVRMPVRPRPMIPPCADVFAIQCWFDAENRAKVSDAR</sequence>
<organism evidence="1 2">
    <name type="scientific">[Mycobacterium] kokjensenii</name>
    <dbReference type="NCBI Taxonomy" id="3064287"/>
    <lineage>
        <taxon>Bacteria</taxon>
        <taxon>Bacillati</taxon>
        <taxon>Actinomycetota</taxon>
        <taxon>Actinomycetes</taxon>
        <taxon>Mycobacteriales</taxon>
        <taxon>Mycobacteriaceae</taxon>
        <taxon>Mycolicibacter</taxon>
    </lineage>
</organism>
<keyword evidence="2" id="KW-1185">Reference proteome</keyword>
<reference evidence="1 2" key="1">
    <citation type="submission" date="2023-08" db="EMBL/GenBank/DDBJ databases">
        <authorList>
            <person name="Folkvardsen B D."/>
            <person name="Norman A."/>
        </authorList>
    </citation>
    <scope>NUCLEOTIDE SEQUENCE [LARGE SCALE GENOMIC DNA]</scope>
    <source>
        <strain evidence="1 2">Mu0083</strain>
    </source>
</reference>
<gene>
    <name evidence="1" type="ORF">MU0083_003677</name>
</gene>